<dbReference type="EMBL" id="BGPR01090501">
    <property type="protein sequence ID" value="GBM19576.1"/>
    <property type="molecule type" value="Genomic_DNA"/>
</dbReference>
<protein>
    <submittedName>
        <fullName evidence="1">Uncharacterized protein</fullName>
    </submittedName>
</protein>
<keyword evidence="5" id="KW-1185">Reference proteome</keyword>
<dbReference type="EMBL" id="BGPR01090598">
    <property type="protein sequence ID" value="GBM19957.1"/>
    <property type="molecule type" value="Genomic_DNA"/>
</dbReference>
<dbReference type="EMBL" id="BGPR01090570">
    <property type="protein sequence ID" value="GBM19851.1"/>
    <property type="molecule type" value="Genomic_DNA"/>
</dbReference>
<dbReference type="Proteomes" id="UP000499080">
    <property type="component" value="Unassembled WGS sequence"/>
</dbReference>
<accession>A0A4Y2DU61</accession>
<evidence type="ECO:0000313" key="1">
    <source>
        <dbReference type="EMBL" id="GBM19576.1"/>
    </source>
</evidence>
<evidence type="ECO:0000313" key="3">
    <source>
        <dbReference type="EMBL" id="GBM19851.1"/>
    </source>
</evidence>
<evidence type="ECO:0000313" key="4">
    <source>
        <dbReference type="EMBL" id="GBM19957.1"/>
    </source>
</evidence>
<dbReference type="EMBL" id="BGPR01090568">
    <property type="protein sequence ID" value="GBM19842.1"/>
    <property type="molecule type" value="Genomic_DNA"/>
</dbReference>
<organism evidence="1 5">
    <name type="scientific">Araneus ventricosus</name>
    <name type="common">Orbweaver spider</name>
    <name type="synonym">Epeira ventricosa</name>
    <dbReference type="NCBI Taxonomy" id="182803"/>
    <lineage>
        <taxon>Eukaryota</taxon>
        <taxon>Metazoa</taxon>
        <taxon>Ecdysozoa</taxon>
        <taxon>Arthropoda</taxon>
        <taxon>Chelicerata</taxon>
        <taxon>Arachnida</taxon>
        <taxon>Araneae</taxon>
        <taxon>Araneomorphae</taxon>
        <taxon>Entelegynae</taxon>
        <taxon>Araneoidea</taxon>
        <taxon>Araneidae</taxon>
        <taxon>Araneus</taxon>
    </lineage>
</organism>
<evidence type="ECO:0000313" key="2">
    <source>
        <dbReference type="EMBL" id="GBM19842.1"/>
    </source>
</evidence>
<reference evidence="1 5" key="1">
    <citation type="journal article" date="2019" name="Sci. Rep.">
        <title>Orb-weaving spider Araneus ventricosus genome elucidates the spidroin gene catalogue.</title>
        <authorList>
            <person name="Kono N."/>
            <person name="Nakamura H."/>
            <person name="Ohtoshi R."/>
            <person name="Moran D.A.P."/>
            <person name="Shinohara A."/>
            <person name="Yoshida Y."/>
            <person name="Fujiwara M."/>
            <person name="Mori M."/>
            <person name="Tomita M."/>
            <person name="Arakawa K."/>
        </authorList>
    </citation>
    <scope>NUCLEOTIDE SEQUENCE [LARGE SCALE GENOMIC DNA]</scope>
</reference>
<comment type="caution">
    <text evidence="1">The sequence shown here is derived from an EMBL/GenBank/DDBJ whole genome shotgun (WGS) entry which is preliminary data.</text>
</comment>
<dbReference type="AlphaFoldDB" id="A0A4Y2DU61"/>
<gene>
    <name evidence="4" type="ORF">AVEN_109597_1</name>
    <name evidence="1" type="ORF">AVEN_173841_1</name>
    <name evidence="2" type="ORF">AVEN_68378_1</name>
    <name evidence="3" type="ORF">AVEN_80108_1</name>
</gene>
<evidence type="ECO:0000313" key="5">
    <source>
        <dbReference type="Proteomes" id="UP000499080"/>
    </source>
</evidence>
<proteinExistence type="predicted"/>
<name>A0A4Y2DU61_ARAVE</name>
<sequence>MASGDKKKISFADRLTKCMGLDDEYHSNVMDKFKEIDKFYREDTIKLGSKIVDLKSTIAESNITTFNSKVKDLEKQIAFTEGKLAEAEKVNAIISEVCKENFKLFNKIEEISKVSAPSFADIVQRKRSASRTRIIDPQKTCALVIMMKLGKNLGM</sequence>